<dbReference type="Pfam" id="PF01775">
    <property type="entry name" value="Ribosomal_L18A"/>
    <property type="match status" value="1"/>
</dbReference>
<proteinExistence type="inferred from homology"/>
<dbReference type="GO" id="GO:0006412">
    <property type="term" value="P:translation"/>
    <property type="evidence" value="ECO:0007669"/>
    <property type="project" value="UniProtKB-UniRule"/>
</dbReference>
<accession>A0A8T3YQL9</accession>
<comment type="caution">
    <text evidence="5">The sequence shown here is derived from an EMBL/GenBank/DDBJ whole genome shotgun (WGS) entry which is preliminary data.</text>
</comment>
<keyword evidence="3" id="KW-0699">rRNA-binding</keyword>
<feature type="domain" description="Large ribosomal subunit protein eL20" evidence="4">
    <location>
        <begin position="4"/>
        <end position="58"/>
    </location>
</feature>
<sequence length="61" mass="7035">METKIYQIKGTYAADGQEHQFEKEIEAHSENFAKEKTLSLMGSKHKLKRNAVKIGEVKEKK</sequence>
<dbReference type="InterPro" id="IPR028877">
    <property type="entry name" value="Ribosomal_eL20"/>
</dbReference>
<protein>
    <recommendedName>
        <fullName evidence="3">Large ribosomal subunit protein eL20</fullName>
    </recommendedName>
</protein>
<reference evidence="5" key="1">
    <citation type="submission" date="2020-07" db="EMBL/GenBank/DDBJ databases">
        <title>Huge and variable diversity of episymbiotic CPR bacteria and DPANN archaea in groundwater ecosystems.</title>
        <authorList>
            <person name="He C.Y."/>
            <person name="Keren R."/>
            <person name="Whittaker M."/>
            <person name="Farag I.F."/>
            <person name="Doudna J."/>
            <person name="Cate J.H.D."/>
            <person name="Banfield J.F."/>
        </authorList>
    </citation>
    <scope>NUCLEOTIDE SEQUENCE</scope>
    <source>
        <strain evidence="5">NC_groundwater_1296_Ag_S-0.2um_52_80</strain>
    </source>
</reference>
<keyword evidence="3" id="KW-0694">RNA-binding</keyword>
<dbReference type="NCBIfam" id="NF001981">
    <property type="entry name" value="PRK00773.1-1"/>
    <property type="match status" value="1"/>
</dbReference>
<dbReference type="EMBL" id="JACQPB010000034">
    <property type="protein sequence ID" value="MBI4210449.1"/>
    <property type="molecule type" value="Genomic_DNA"/>
</dbReference>
<dbReference type="InterPro" id="IPR023573">
    <property type="entry name" value="Ribosomal_eL20_dom"/>
</dbReference>
<dbReference type="Gene3D" id="3.10.20.10">
    <property type="match status" value="1"/>
</dbReference>
<name>A0A8T3YQL9_9ARCH</name>
<organism evidence="5 6">
    <name type="scientific">Candidatus Iainarchaeum sp</name>
    <dbReference type="NCBI Taxonomy" id="3101447"/>
    <lineage>
        <taxon>Archaea</taxon>
        <taxon>Candidatus Iainarchaeota</taxon>
        <taxon>Candidatus Iainarchaeia</taxon>
        <taxon>Candidatus Iainarchaeales</taxon>
        <taxon>Candidatus Iainarchaeaceae</taxon>
        <taxon>Candidatus Iainarchaeum</taxon>
    </lineage>
</organism>
<keyword evidence="2 3" id="KW-0687">Ribonucleoprotein</keyword>
<evidence type="ECO:0000259" key="4">
    <source>
        <dbReference type="Pfam" id="PF01775"/>
    </source>
</evidence>
<keyword evidence="1 3" id="KW-0689">Ribosomal protein</keyword>
<dbReference type="SUPFAM" id="SSF160374">
    <property type="entry name" value="RplX-like"/>
    <property type="match status" value="1"/>
</dbReference>
<dbReference type="HAMAP" id="MF_00273">
    <property type="entry name" value="Ribosomal_eL20"/>
    <property type="match status" value="1"/>
</dbReference>
<evidence type="ECO:0000313" key="6">
    <source>
        <dbReference type="Proteomes" id="UP000732298"/>
    </source>
</evidence>
<evidence type="ECO:0000256" key="2">
    <source>
        <dbReference type="ARBA" id="ARBA00023274"/>
    </source>
</evidence>
<evidence type="ECO:0000256" key="1">
    <source>
        <dbReference type="ARBA" id="ARBA00022980"/>
    </source>
</evidence>
<dbReference type="GO" id="GO:0070180">
    <property type="term" value="F:large ribosomal subunit rRNA binding"/>
    <property type="evidence" value="ECO:0007669"/>
    <property type="project" value="UniProtKB-UniRule"/>
</dbReference>
<comment type="similarity">
    <text evidence="3">Belongs to the eukaryotic ribosomal protein eL20 family.</text>
</comment>
<dbReference type="Proteomes" id="UP000732298">
    <property type="component" value="Unassembled WGS sequence"/>
</dbReference>
<evidence type="ECO:0000313" key="5">
    <source>
        <dbReference type="EMBL" id="MBI4210449.1"/>
    </source>
</evidence>
<dbReference type="GO" id="GO:0003735">
    <property type="term" value="F:structural constituent of ribosome"/>
    <property type="evidence" value="ECO:0007669"/>
    <property type="project" value="InterPro"/>
</dbReference>
<dbReference type="GO" id="GO:0005840">
    <property type="term" value="C:ribosome"/>
    <property type="evidence" value="ECO:0007669"/>
    <property type="project" value="UniProtKB-KW"/>
</dbReference>
<evidence type="ECO:0000256" key="3">
    <source>
        <dbReference type="HAMAP-Rule" id="MF_00273"/>
    </source>
</evidence>
<gene>
    <name evidence="3" type="primary">rpl18a</name>
    <name evidence="3" type="synonym">rpl20e</name>
    <name evidence="3" type="synonym">rplX</name>
    <name evidence="5" type="ORF">HY544_03005</name>
</gene>
<dbReference type="AlphaFoldDB" id="A0A8T3YQL9"/>
<dbReference type="GO" id="GO:1990904">
    <property type="term" value="C:ribonucleoprotein complex"/>
    <property type="evidence" value="ECO:0007669"/>
    <property type="project" value="UniProtKB-KW"/>
</dbReference>
<comment type="subunit">
    <text evidence="3">Part of the 50S ribosomal subunit. Binds 23S rRNA.</text>
</comment>